<dbReference type="EMBL" id="CALSDN010000024">
    <property type="protein sequence ID" value="CAH6723954.1"/>
    <property type="molecule type" value="Genomic_DNA"/>
</dbReference>
<keyword evidence="2" id="KW-1185">Reference proteome</keyword>
<evidence type="ECO:0000313" key="1">
    <source>
        <dbReference type="EMBL" id="CAH6723954.1"/>
    </source>
</evidence>
<accession>A0ACA9YFT9</accession>
<name>A0ACA9YFT9_9ASCO</name>
<proteinExistence type="predicted"/>
<protein>
    <submittedName>
        <fullName evidence="1">Uncharacterized protein</fullName>
    </submittedName>
</protein>
<comment type="caution">
    <text evidence="1">The sequence shown here is derived from an EMBL/GenBank/DDBJ whole genome shotgun (WGS) entry which is preliminary data.</text>
</comment>
<sequence>MDKGWSRRVALFMKQSEKEIHEFERRSDNVAGVFLYLWISICGIFEFVDYANRRFNWKSVVKLSKVSSKGRQSVVTLSCKYQTSVVKYSSIVVNLQPSIHVPRHMTRS</sequence>
<gene>
    <name evidence="1" type="ORF">CLIB1444_24S00276</name>
</gene>
<reference evidence="1" key="1">
    <citation type="submission" date="2022-06" db="EMBL/GenBank/DDBJ databases">
        <authorList>
            <person name="Legras J.-L."/>
            <person name="Devillers H."/>
            <person name="Grondin C."/>
        </authorList>
    </citation>
    <scope>NUCLEOTIDE SEQUENCE</scope>
    <source>
        <strain evidence="1">CLIB 1444</strain>
    </source>
</reference>
<dbReference type="Proteomes" id="UP001152531">
    <property type="component" value="Unassembled WGS sequence"/>
</dbReference>
<organism evidence="1 2">
    <name type="scientific">[Candida] jaroonii</name>
    <dbReference type="NCBI Taxonomy" id="467808"/>
    <lineage>
        <taxon>Eukaryota</taxon>
        <taxon>Fungi</taxon>
        <taxon>Dikarya</taxon>
        <taxon>Ascomycota</taxon>
        <taxon>Saccharomycotina</taxon>
        <taxon>Pichiomycetes</taxon>
        <taxon>Debaryomycetaceae</taxon>
        <taxon>Yamadazyma</taxon>
    </lineage>
</organism>
<evidence type="ECO:0000313" key="2">
    <source>
        <dbReference type="Proteomes" id="UP001152531"/>
    </source>
</evidence>